<dbReference type="GO" id="GO:0003824">
    <property type="term" value="F:catalytic activity"/>
    <property type="evidence" value="ECO:0007669"/>
    <property type="project" value="InterPro"/>
</dbReference>
<organism evidence="2 3">
    <name type="scientific">Halobacterium jilantaiense</name>
    <dbReference type="NCBI Taxonomy" id="355548"/>
    <lineage>
        <taxon>Archaea</taxon>
        <taxon>Methanobacteriati</taxon>
        <taxon>Methanobacteriota</taxon>
        <taxon>Stenosarchaea group</taxon>
        <taxon>Halobacteria</taxon>
        <taxon>Halobacteriales</taxon>
        <taxon>Halobacteriaceae</taxon>
        <taxon>Halobacterium</taxon>
    </lineage>
</organism>
<proteinExistence type="predicted"/>
<keyword evidence="3" id="KW-1185">Reference proteome</keyword>
<dbReference type="InterPro" id="IPR005303">
    <property type="entry name" value="MOCOS_middle"/>
</dbReference>
<reference evidence="2 3" key="1">
    <citation type="submission" date="2016-10" db="EMBL/GenBank/DDBJ databases">
        <authorList>
            <person name="de Groot N.N."/>
        </authorList>
    </citation>
    <scope>NUCLEOTIDE SEQUENCE [LARGE SCALE GENOMIC DNA]</scope>
    <source>
        <strain evidence="2 3">CGMCC 1.5337</strain>
    </source>
</reference>
<dbReference type="Pfam" id="PF03473">
    <property type="entry name" value="MOSC"/>
    <property type="match status" value="1"/>
</dbReference>
<accession>A0A1I0QC97</accession>
<dbReference type="InterPro" id="IPR011037">
    <property type="entry name" value="Pyrv_Knase-like_insert_dom_sf"/>
</dbReference>
<dbReference type="SUPFAM" id="SSF141673">
    <property type="entry name" value="MOSC N-terminal domain-like"/>
    <property type="match status" value="1"/>
</dbReference>
<evidence type="ECO:0000313" key="3">
    <source>
        <dbReference type="Proteomes" id="UP000198518"/>
    </source>
</evidence>
<dbReference type="PROSITE" id="PS51340">
    <property type="entry name" value="MOSC"/>
    <property type="match status" value="1"/>
</dbReference>
<protein>
    <recommendedName>
        <fullName evidence="1">MOSC domain-containing protein</fullName>
    </recommendedName>
</protein>
<sequence>MAHIAGLRVFPVKGLDGEAVERAALRPGGTLADDRAFALVEGDGNPVNAKEFPALHEFRTDYDPDAGTLAVTGPDGDHREFGLGTDSGRAAAGDWFADRLDAALSLVRADEDAGFVDRPSMGPSVVSTATLDTVASWFDSLGTEGVRRRLRANVEVGGVPAFWEDRFVGEDAPTFEAGGVRFAGVTPCNRCVVPSRDPDTGESVADFRQTFLRERERSFPEWADWDAFDHYYAVMILARATGLDGDEVLAVGDDVTVHVEPPEGRE</sequence>
<dbReference type="Proteomes" id="UP000198518">
    <property type="component" value="Unassembled WGS sequence"/>
</dbReference>
<dbReference type="AlphaFoldDB" id="A0A1I0QC97"/>
<dbReference type="STRING" id="355548.SAMN04487945_2478"/>
<dbReference type="RefSeq" id="WP_089669680.1">
    <property type="nucleotide sequence ID" value="NZ_FOJA01000001.1"/>
</dbReference>
<gene>
    <name evidence="2" type="ORF">SAMN04487945_2478</name>
</gene>
<dbReference type="SUPFAM" id="SSF50800">
    <property type="entry name" value="PK beta-barrel domain-like"/>
    <property type="match status" value="1"/>
</dbReference>
<dbReference type="GO" id="GO:0030170">
    <property type="term" value="F:pyridoxal phosphate binding"/>
    <property type="evidence" value="ECO:0007669"/>
    <property type="project" value="InterPro"/>
</dbReference>
<dbReference type="OrthoDB" id="211216at2157"/>
<evidence type="ECO:0000259" key="1">
    <source>
        <dbReference type="PROSITE" id="PS51340"/>
    </source>
</evidence>
<dbReference type="Pfam" id="PF03476">
    <property type="entry name" value="MOSC_N"/>
    <property type="match status" value="1"/>
</dbReference>
<dbReference type="EMBL" id="FOJA01000001">
    <property type="protein sequence ID" value="SEW24674.1"/>
    <property type="molecule type" value="Genomic_DNA"/>
</dbReference>
<dbReference type="GO" id="GO:0030151">
    <property type="term" value="F:molybdenum ion binding"/>
    <property type="evidence" value="ECO:0007669"/>
    <property type="project" value="InterPro"/>
</dbReference>
<name>A0A1I0QC97_9EURY</name>
<dbReference type="InterPro" id="IPR005302">
    <property type="entry name" value="MoCF_Sase_C"/>
</dbReference>
<feature type="domain" description="MOSC" evidence="1">
    <location>
        <begin position="78"/>
        <end position="258"/>
    </location>
</feature>
<evidence type="ECO:0000313" key="2">
    <source>
        <dbReference type="EMBL" id="SEW24674.1"/>
    </source>
</evidence>